<proteinExistence type="predicted"/>
<evidence type="ECO:0000313" key="2">
    <source>
        <dbReference type="Proteomes" id="UP000789901"/>
    </source>
</evidence>
<feature type="non-terminal residue" evidence="1">
    <location>
        <position position="478"/>
    </location>
</feature>
<name>A0ABN7W292_GIGMA</name>
<evidence type="ECO:0000313" key="1">
    <source>
        <dbReference type="EMBL" id="CAG8812388.1"/>
    </source>
</evidence>
<gene>
    <name evidence="1" type="ORF">GMARGA_LOCUS25556</name>
</gene>
<dbReference type="Proteomes" id="UP000789901">
    <property type="component" value="Unassembled WGS sequence"/>
</dbReference>
<sequence length="478" mass="56567">MEFKSHSFYVTAISKFAKRTYHQYFKDKEITSWNLYDFLLYRFKQCDFNIDSRLESGYYLSFLEYFKNEHSEESEFLIKEYKNCVTTTKIKIWWDVISGKDVEELQLAIDTALNLKDNYCQTECNKKVPLSNRMDLYELFVDRINSIDDDDVKYFDPIIICVYNLDSQLKKKLFKEDLDCLSEKLSFTVNHLNDSYVKNYIDDILAWYTDLNTAPLRINSKKPEISPNCGYEEKIQFNLDELDRISEQQYTADTIYSFIFKSLTHINNKLYKYKLKNRSFCIIFNQFYKFSGEITSAGSLQRKRIYKLLGLNKKKSVIGHHCDLLLCDQYDYVYLVGEVSGPPLKKLPNKERFDLGRNNRNAKDEKSLCELAIVAEFGPILDESNLNILLNELYIFMIQVKQTSILDYMMHKVYCSRLLNKAEIPLEKKNIDKTFIAENFNKLEKLMNEISRKKQEWIAKNVNVDFDTLKISKAAKKL</sequence>
<accession>A0ABN7W292</accession>
<comment type="caution">
    <text evidence="1">The sequence shown here is derived from an EMBL/GenBank/DDBJ whole genome shotgun (WGS) entry which is preliminary data.</text>
</comment>
<keyword evidence="2" id="KW-1185">Reference proteome</keyword>
<reference evidence="1 2" key="1">
    <citation type="submission" date="2021-06" db="EMBL/GenBank/DDBJ databases">
        <authorList>
            <person name="Kallberg Y."/>
            <person name="Tangrot J."/>
            <person name="Rosling A."/>
        </authorList>
    </citation>
    <scope>NUCLEOTIDE SEQUENCE [LARGE SCALE GENOMIC DNA]</scope>
    <source>
        <strain evidence="1 2">120-4 pot B 10/14</strain>
    </source>
</reference>
<organism evidence="1 2">
    <name type="scientific">Gigaspora margarita</name>
    <dbReference type="NCBI Taxonomy" id="4874"/>
    <lineage>
        <taxon>Eukaryota</taxon>
        <taxon>Fungi</taxon>
        <taxon>Fungi incertae sedis</taxon>
        <taxon>Mucoromycota</taxon>
        <taxon>Glomeromycotina</taxon>
        <taxon>Glomeromycetes</taxon>
        <taxon>Diversisporales</taxon>
        <taxon>Gigasporaceae</taxon>
        <taxon>Gigaspora</taxon>
    </lineage>
</organism>
<dbReference type="EMBL" id="CAJVQB010028442">
    <property type="protein sequence ID" value="CAG8812388.1"/>
    <property type="molecule type" value="Genomic_DNA"/>
</dbReference>
<protein>
    <submittedName>
        <fullName evidence="1">34976_t:CDS:1</fullName>
    </submittedName>
</protein>